<feature type="compositionally biased region" description="Polar residues" evidence="6">
    <location>
        <begin position="588"/>
        <end position="597"/>
    </location>
</feature>
<feature type="region of interest" description="Disordered" evidence="6">
    <location>
        <begin position="747"/>
        <end position="857"/>
    </location>
</feature>
<feature type="region of interest" description="Disordered" evidence="6">
    <location>
        <begin position="335"/>
        <end position="410"/>
    </location>
</feature>
<dbReference type="PANTHER" id="PTHR47966:SF1">
    <property type="entry name" value="ASPARTYL PROTEINASE"/>
    <property type="match status" value="1"/>
</dbReference>
<keyword evidence="2" id="KW-0645">Protease</keyword>
<gene>
    <name evidence="9" type="ORF">BLS_004348</name>
</gene>
<feature type="compositionally biased region" description="Polar residues" evidence="6">
    <location>
        <begin position="498"/>
        <end position="509"/>
    </location>
</feature>
<feature type="compositionally biased region" description="Low complexity" evidence="6">
    <location>
        <begin position="917"/>
        <end position="938"/>
    </location>
</feature>
<feature type="compositionally biased region" description="Basic and acidic residues" evidence="6">
    <location>
        <begin position="698"/>
        <end position="714"/>
    </location>
</feature>
<dbReference type="InterPro" id="IPR001461">
    <property type="entry name" value="Aspartic_peptidase_A1"/>
</dbReference>
<keyword evidence="3" id="KW-0064">Aspartyl protease</keyword>
<feature type="region of interest" description="Disordered" evidence="6">
    <location>
        <begin position="480"/>
        <end position="621"/>
    </location>
</feature>
<feature type="compositionally biased region" description="Basic and acidic residues" evidence="6">
    <location>
        <begin position="598"/>
        <end position="609"/>
    </location>
</feature>
<name>A0A8H3YWJ9_VENIN</name>
<dbReference type="Proteomes" id="UP000433883">
    <property type="component" value="Unassembled WGS sequence"/>
</dbReference>
<keyword evidence="7" id="KW-0472">Membrane</keyword>
<evidence type="ECO:0000256" key="2">
    <source>
        <dbReference type="ARBA" id="ARBA00022670"/>
    </source>
</evidence>
<feature type="compositionally biased region" description="Polar residues" evidence="6">
    <location>
        <begin position="557"/>
        <end position="568"/>
    </location>
</feature>
<comment type="caution">
    <text evidence="9">The sequence shown here is derived from an EMBL/GenBank/DDBJ whole genome shotgun (WGS) entry which is preliminary data.</text>
</comment>
<feature type="region of interest" description="Disordered" evidence="6">
    <location>
        <begin position="202"/>
        <end position="239"/>
    </location>
</feature>
<feature type="compositionally biased region" description="Polar residues" evidence="6">
    <location>
        <begin position="393"/>
        <end position="409"/>
    </location>
</feature>
<keyword evidence="4" id="KW-0378">Hydrolase</keyword>
<dbReference type="CDD" id="cd06097">
    <property type="entry name" value="Aspergillopepsin_like"/>
    <property type="match status" value="1"/>
</dbReference>
<dbReference type="FunFam" id="2.40.70.10:FF:000092">
    <property type="entry name" value="Aspartic endopeptidase (AP1)"/>
    <property type="match status" value="1"/>
</dbReference>
<dbReference type="Gene3D" id="2.40.70.10">
    <property type="entry name" value="Acid Proteases"/>
    <property type="match status" value="2"/>
</dbReference>
<evidence type="ECO:0000256" key="1">
    <source>
        <dbReference type="ARBA" id="ARBA00007447"/>
    </source>
</evidence>
<dbReference type="Pfam" id="PF00026">
    <property type="entry name" value="Asp"/>
    <property type="match status" value="1"/>
</dbReference>
<evidence type="ECO:0000256" key="4">
    <source>
        <dbReference type="ARBA" id="ARBA00022801"/>
    </source>
</evidence>
<organism evidence="9 10">
    <name type="scientific">Venturia inaequalis</name>
    <name type="common">Apple scab fungus</name>
    <dbReference type="NCBI Taxonomy" id="5025"/>
    <lineage>
        <taxon>Eukaryota</taxon>
        <taxon>Fungi</taxon>
        <taxon>Dikarya</taxon>
        <taxon>Ascomycota</taxon>
        <taxon>Pezizomycotina</taxon>
        <taxon>Dothideomycetes</taxon>
        <taxon>Pleosporomycetidae</taxon>
        <taxon>Venturiales</taxon>
        <taxon>Venturiaceae</taxon>
        <taxon>Venturia</taxon>
    </lineage>
</organism>
<proteinExistence type="inferred from homology"/>
<feature type="compositionally biased region" description="Polar residues" evidence="6">
    <location>
        <begin position="834"/>
        <end position="850"/>
    </location>
</feature>
<feature type="region of interest" description="Disordered" evidence="6">
    <location>
        <begin position="421"/>
        <end position="440"/>
    </location>
</feature>
<feature type="region of interest" description="Disordered" evidence="6">
    <location>
        <begin position="981"/>
        <end position="1024"/>
    </location>
</feature>
<feature type="compositionally biased region" description="Low complexity" evidence="6">
    <location>
        <begin position="1096"/>
        <end position="1107"/>
    </location>
</feature>
<feature type="active site" evidence="5">
    <location>
        <position position="1486"/>
    </location>
</feature>
<reference evidence="9 10" key="1">
    <citation type="submission" date="2019-11" db="EMBL/GenBank/DDBJ databases">
        <title>Venturia inaequalis Genome Resource.</title>
        <authorList>
            <person name="Lichtner F.J."/>
        </authorList>
    </citation>
    <scope>NUCLEOTIDE SEQUENCE [LARGE SCALE GENOMIC DNA]</scope>
    <source>
        <strain evidence="9">Bline_iso_100314</strain>
    </source>
</reference>
<dbReference type="InterPro" id="IPR033121">
    <property type="entry name" value="PEPTIDASE_A1"/>
</dbReference>
<dbReference type="GO" id="GO:0006508">
    <property type="term" value="P:proteolysis"/>
    <property type="evidence" value="ECO:0007669"/>
    <property type="project" value="UniProtKB-KW"/>
</dbReference>
<evidence type="ECO:0000313" key="9">
    <source>
        <dbReference type="EMBL" id="KAE9971666.1"/>
    </source>
</evidence>
<dbReference type="PROSITE" id="PS51767">
    <property type="entry name" value="PEPTIDASE_A1"/>
    <property type="match status" value="1"/>
</dbReference>
<feature type="compositionally biased region" description="Pro residues" evidence="6">
    <location>
        <begin position="282"/>
        <end position="295"/>
    </location>
</feature>
<feature type="region of interest" description="Disordered" evidence="6">
    <location>
        <begin position="1073"/>
        <end position="1167"/>
    </location>
</feature>
<feature type="active site" evidence="5">
    <location>
        <position position="1275"/>
    </location>
</feature>
<dbReference type="PANTHER" id="PTHR47966">
    <property type="entry name" value="BETA-SITE APP-CLEAVING ENZYME, ISOFORM A-RELATED"/>
    <property type="match status" value="1"/>
</dbReference>
<feature type="compositionally biased region" description="Low complexity" evidence="6">
    <location>
        <begin position="1073"/>
        <end position="1088"/>
    </location>
</feature>
<evidence type="ECO:0000256" key="6">
    <source>
        <dbReference type="SAM" id="MobiDB-lite"/>
    </source>
</evidence>
<dbReference type="InterPro" id="IPR021109">
    <property type="entry name" value="Peptidase_aspartic_dom_sf"/>
</dbReference>
<comment type="similarity">
    <text evidence="1">Belongs to the peptidase A1 family.</text>
</comment>
<protein>
    <recommendedName>
        <fullName evidence="8">Peptidase A1 domain-containing protein</fullName>
    </recommendedName>
</protein>
<dbReference type="InterPro" id="IPR034163">
    <property type="entry name" value="Aspergillopepsin-like_cat_dom"/>
</dbReference>
<feature type="compositionally biased region" description="Low complexity" evidence="6">
    <location>
        <begin position="531"/>
        <end position="544"/>
    </location>
</feature>
<keyword evidence="7" id="KW-1133">Transmembrane helix</keyword>
<feature type="compositionally biased region" description="Polar residues" evidence="6">
    <location>
        <begin position="991"/>
        <end position="1003"/>
    </location>
</feature>
<evidence type="ECO:0000259" key="8">
    <source>
        <dbReference type="PROSITE" id="PS51767"/>
    </source>
</evidence>
<accession>A0A8H3YWJ9</accession>
<feature type="transmembrane region" description="Helical" evidence="7">
    <location>
        <begin position="43"/>
        <end position="66"/>
    </location>
</feature>
<feature type="compositionally biased region" description="Polar residues" evidence="6">
    <location>
        <begin position="363"/>
        <end position="377"/>
    </location>
</feature>
<feature type="region of interest" description="Disordered" evidence="6">
    <location>
        <begin position="904"/>
        <end position="948"/>
    </location>
</feature>
<evidence type="ECO:0000256" key="5">
    <source>
        <dbReference type="PIRSR" id="PIRSR601461-1"/>
    </source>
</evidence>
<feature type="compositionally biased region" description="Pro residues" evidence="6">
    <location>
        <begin position="206"/>
        <end position="217"/>
    </location>
</feature>
<dbReference type="PRINTS" id="PR00792">
    <property type="entry name" value="PEPSIN"/>
</dbReference>
<dbReference type="GO" id="GO:0004190">
    <property type="term" value="F:aspartic-type endopeptidase activity"/>
    <property type="evidence" value="ECO:0007669"/>
    <property type="project" value="UniProtKB-KW"/>
</dbReference>
<dbReference type="SUPFAM" id="SSF50630">
    <property type="entry name" value="Acid proteases"/>
    <property type="match status" value="1"/>
</dbReference>
<evidence type="ECO:0000256" key="3">
    <source>
        <dbReference type="ARBA" id="ARBA00022750"/>
    </source>
</evidence>
<sequence>MVASDVASTTTSTFVTVVTISFSTPTGSSVEALPKSSSNNDKLLVGLASAGGFVLFLFVVGLLFCLKHTRTKHRRRIEDMEYRLKGLENQTRPPPAPQAKRFSTATGTSLGSSWGAWRSKDVNNFQKLRTANQTKKSDKRKSFAHGWWSFSPSTRNQDHHQNITPLQDVTSFRAANPPQPINASENDMEPLMTPRLSAIIECPSPSQAPAPARPDPPAVKASHRDSAATQTHANGLCDDKEIQVTSEIVTGPTPKNDMSFIDKEVAVSNGTGLKKNTAENRPAPPPPPPPPPPSKPSKTHQRKPALAGAISVFPPGTLTGADTLHPTSTRYRPFSVINEDPLAAPRRPVPPPPPTRKAIANRPSRSYSHIRNQSAFSDDSRSSMENSVAGRMSAQSNHARSGSAQSNTIWPWDIHSPQVDYGSASDPLPRFKQHRSPKAVAEEFQNRLQNLTTSELDVSTAARIESTDPRAADIADSYRTLVEKEERPEPVASRKSINKNSSHKPTNGSVGKRRSSRAPPSTSAHENLILTSPVSSCPSSTRSSQGNPFHYGESSDRLTSFHTTSTSYLKRPIPGPREGTDPVLNVARPTSNSSTISTRREAGDKKSRAANESSPDLNIAIPTPALHYPASTFGTPNMQPLPRCQYVRKVEPILEQDEPMRSAKPVFKHPDWDRSSNIHLGIDPSRSCELVSPSNDPSRTRSVEKRKSRDKDEKTYNILNRSPLSGESFFKKKNSLMGASETFSIAKDKSPTGSFFSRRSNSDSSRTTQNSLMGSQEEFPSYADCSGKGTACIKSDREDDNCTNPRVRELKNPRRSGLRSPLSPYSISEDEAVDQTSPKAYSPLSATSASPGRRSSYSLRRHLSLKSLGSPVIPSPCLSDTTPSEIDARETNKLLLQSFPAPTLPPASVSSSQNPFASPDSSSTTSSVSTRDATSSVRQGFGPGPSLSLLERWEKQGRSYITNHTAIPEEDDRGIQTFARGKAPRNLSPALGSSEQTKTSGADTTIHHHPPPPESTKKKPKHTRWESRGEIAEIISPPNSSLQKCIKPQASFHAKPQVLPASHQREVCKPSITNTQTDHNTTTTLPTTSSMWPSFSKSPLKPLLKPSESARRAEAVGMKKSIDYSSVPAPENGGSSTGEGSQGGYTGRKGGAPRGLSPPRKRGPKVEELGKILGGKGHEFDMRHGPHHHHLSAQQIAHTRIPLVKNKLYKRSGIKSYVWLLQKYNITPSQPGPYFRDAAASQTGLVSAEDQQNDSEYLSEVSVGTPPQKLLLDFDSGSSDLWCFSTELDSSTLSSLKSAKHNIFDPSKSTSFKNMSGSTWSISYGDGSSASGTVGTDILHIGGINVEMQAIELANKASDSFTSGVGDGLLGLAMPGINTVIPEPVATPVQNMITQKDIPATAELFTAYLGSWRDADEADKGESFYTFGYIDQPTLEAAGVSEPYYTPLVNQSTRGFWEFASKTATVNGKTIQRENQQSGGNSAIADTGTTLALVDDTLCKAIYGAIPGAKYDEQQQGWTFPSNTTAANLPVVEFDVGGKLFTVQKEDLLFAETEPGTTYGGIQSRGTQTFDILGDTFLKGIYAIFDMGNKQFGAVQRTETTQNLATAPETSS</sequence>
<evidence type="ECO:0000256" key="7">
    <source>
        <dbReference type="SAM" id="Phobius"/>
    </source>
</evidence>
<keyword evidence="7" id="KW-0812">Transmembrane</keyword>
<evidence type="ECO:0000313" key="10">
    <source>
        <dbReference type="Proteomes" id="UP000433883"/>
    </source>
</evidence>
<feature type="region of interest" description="Disordered" evidence="6">
    <location>
        <begin position="655"/>
        <end position="714"/>
    </location>
</feature>
<feature type="region of interest" description="Disordered" evidence="6">
    <location>
        <begin position="273"/>
        <end position="304"/>
    </location>
</feature>
<feature type="domain" description="Peptidase A1" evidence="8">
    <location>
        <begin position="1257"/>
        <end position="1595"/>
    </location>
</feature>
<feature type="compositionally biased region" description="Low complexity" evidence="6">
    <location>
        <begin position="754"/>
        <end position="771"/>
    </location>
</feature>
<dbReference type="EMBL" id="WNWQ01000287">
    <property type="protein sequence ID" value="KAE9971666.1"/>
    <property type="molecule type" value="Genomic_DNA"/>
</dbReference>
<feature type="compositionally biased region" description="Gly residues" evidence="6">
    <location>
        <begin position="1135"/>
        <end position="1153"/>
    </location>
</feature>